<organism evidence="1 2">
    <name type="scientific">Psilocybe cyanescens</name>
    <dbReference type="NCBI Taxonomy" id="93625"/>
    <lineage>
        <taxon>Eukaryota</taxon>
        <taxon>Fungi</taxon>
        <taxon>Dikarya</taxon>
        <taxon>Basidiomycota</taxon>
        <taxon>Agaricomycotina</taxon>
        <taxon>Agaricomycetes</taxon>
        <taxon>Agaricomycetidae</taxon>
        <taxon>Agaricales</taxon>
        <taxon>Agaricineae</taxon>
        <taxon>Strophariaceae</taxon>
        <taxon>Psilocybe</taxon>
    </lineage>
</organism>
<evidence type="ECO:0000313" key="1">
    <source>
        <dbReference type="EMBL" id="PPQ81050.1"/>
    </source>
</evidence>
<proteinExistence type="predicted"/>
<dbReference type="EMBL" id="NHYD01003286">
    <property type="protein sequence ID" value="PPQ81050.1"/>
    <property type="molecule type" value="Genomic_DNA"/>
</dbReference>
<sequence length="457" mass="51928">MTTSNITFPLELVEAFVEQLAPGSGIALEEEIFQTLVSCTLASKKFSFAARKRLFSTLVIGRNWKHTSQIIDWHWRMMRKGRTEEASRRINSFLGLLADERSSDLALMIRRLHIIVDDERIILRQATNLHELLKVLSHRAHKLSILRVHGRYTFSWTTIPQETADGLYALCRSLSVNHLSFSGVYNIPYTIASVQEYPHLRYIDFEESEFAGNDAGMAAETTISPATSLIAGHLDVLTGLPKYGSYEICYTSHGQINIVGIDITIRLRDESQRLNQLLSDERIRSSLRYCCCTCRDTHELLSTTKAIDFGTMVLLRQLTIYLRVGLDDDIPEITTDITSAMNTLIDCLYYGNTKSALQEIKVTLDTEYDLYERTSMFDAVDFSSLQRLRIDSLRKKHPLIQSTQFCIRIGLLPYDSGPEVKSSVEEIVRKLITDAIALPPVDESFLPQIHICAEKGY</sequence>
<dbReference type="Proteomes" id="UP000283269">
    <property type="component" value="Unassembled WGS sequence"/>
</dbReference>
<comment type="caution">
    <text evidence="1">The sequence shown here is derived from an EMBL/GenBank/DDBJ whole genome shotgun (WGS) entry which is preliminary data.</text>
</comment>
<protein>
    <recommendedName>
        <fullName evidence="3">F-box domain-containing protein</fullName>
    </recommendedName>
</protein>
<name>A0A409WRA3_PSICY</name>
<evidence type="ECO:0000313" key="2">
    <source>
        <dbReference type="Proteomes" id="UP000283269"/>
    </source>
</evidence>
<keyword evidence="2" id="KW-1185">Reference proteome</keyword>
<evidence type="ECO:0008006" key="3">
    <source>
        <dbReference type="Google" id="ProtNLM"/>
    </source>
</evidence>
<gene>
    <name evidence="1" type="ORF">CVT25_014580</name>
</gene>
<dbReference type="InParanoid" id="A0A409WRA3"/>
<accession>A0A409WRA3</accession>
<reference evidence="1 2" key="1">
    <citation type="journal article" date="2018" name="Evol. Lett.">
        <title>Horizontal gene cluster transfer increased hallucinogenic mushroom diversity.</title>
        <authorList>
            <person name="Reynolds H.T."/>
            <person name="Vijayakumar V."/>
            <person name="Gluck-Thaler E."/>
            <person name="Korotkin H.B."/>
            <person name="Matheny P.B."/>
            <person name="Slot J.C."/>
        </authorList>
    </citation>
    <scope>NUCLEOTIDE SEQUENCE [LARGE SCALE GENOMIC DNA]</scope>
    <source>
        <strain evidence="1 2">2631</strain>
    </source>
</reference>
<dbReference type="AlphaFoldDB" id="A0A409WRA3"/>